<dbReference type="EMBL" id="NFKL01000013">
    <property type="protein sequence ID" value="OUP57389.1"/>
    <property type="molecule type" value="Genomic_DNA"/>
</dbReference>
<feature type="transmembrane region" description="Helical" evidence="1">
    <location>
        <begin position="123"/>
        <end position="150"/>
    </location>
</feature>
<evidence type="ECO:0000256" key="1">
    <source>
        <dbReference type="SAM" id="Phobius"/>
    </source>
</evidence>
<evidence type="ECO:0000313" key="2">
    <source>
        <dbReference type="EMBL" id="OUP57389.1"/>
    </source>
</evidence>
<dbReference type="PROSITE" id="PS51257">
    <property type="entry name" value="PROKAR_LIPOPROTEIN"/>
    <property type="match status" value="1"/>
</dbReference>
<protein>
    <recommendedName>
        <fullName evidence="4">ABC transporter permease</fullName>
    </recommendedName>
</protein>
<evidence type="ECO:0008006" key="4">
    <source>
        <dbReference type="Google" id="ProtNLM"/>
    </source>
</evidence>
<dbReference type="RefSeq" id="WP_087415231.1">
    <property type="nucleotide sequence ID" value="NZ_NFKL01000013.1"/>
</dbReference>
<sequence length="731" mass="81864">MTSKNFSFKSLVRHNMTSRMWAIALSVLGCMAGLLLPIFAIQQDYQVQLKFTTEPDYARTAADVLKNTQNNIAQVISFDSPFIKLVLIVLATLCGVAMFRYLHDRRQVDFYHALPISRGKLFAVNYISGVLLVLPIYLIVLVIGLIFVSAMGLGGQITGALLAQSILGNIAYFLLNYTVAVLCTVLTGNTIITVLLGVWAQLGIPVLMVMVQCYQAMFYETFSSAVPLMQTLVLYGSPMCNYLATMQHSHTMSVPLFNSTAMDTAGGMAILIYPVVLTIVLGVLSYFLFVRRKSENTGMAVSFRRVKAPIKWFMCIFLGFAFSLIFTAIFTGSSGGMWFGLVFGVVLCHMVVEIIYDFDFKALLHHWKQMIVLAILAVVVVAGIKNDVFGYDNYIPDVDDIASASIESPYYTIDWDYHDQSDYKNQLTDAESIEKIHQLAELSVANNGDLEVEGSSHTYTIYYTLKNGNRVSRRYSEVPQKVIENQMVDLVTSEQYLKQYSTLQTLQITETNEEGVTRLEVRNSAAPEGTLPQATLISRNEIQEVIDQLRADQIANAEAHLKEFPVMQLTIENEWAERPEDNRGALYSADLMVYAADTDTLTLIKRLTGVEPVELTHENVNSVEITQYDEQEYYDYMNQYGEYGQDRFIEAHTITVTDPATIDALLESAITGTMSSRSGFLAQTASYENSLAISAMIENHQGNETWATKESLFYPEGKMPTELINQLFNAQ</sequence>
<organism evidence="2 3">
    <name type="scientific">Butyricicoccus pullicaecorum</name>
    <dbReference type="NCBI Taxonomy" id="501571"/>
    <lineage>
        <taxon>Bacteria</taxon>
        <taxon>Bacillati</taxon>
        <taxon>Bacillota</taxon>
        <taxon>Clostridia</taxon>
        <taxon>Eubacteriales</taxon>
        <taxon>Butyricicoccaceae</taxon>
        <taxon>Butyricicoccus</taxon>
    </lineage>
</organism>
<feature type="transmembrane region" description="Helical" evidence="1">
    <location>
        <begin position="21"/>
        <end position="41"/>
    </location>
</feature>
<feature type="transmembrane region" description="Helical" evidence="1">
    <location>
        <begin position="310"/>
        <end position="330"/>
    </location>
</feature>
<name>A0A1Y4LPG9_9FIRM</name>
<dbReference type="Proteomes" id="UP000195326">
    <property type="component" value="Unassembled WGS sequence"/>
</dbReference>
<keyword evidence="1" id="KW-0472">Membrane</keyword>
<reference evidence="3" key="1">
    <citation type="submission" date="2017-04" db="EMBL/GenBank/DDBJ databases">
        <title>Function of individual gut microbiota members based on whole genome sequencing of pure cultures obtained from chicken caecum.</title>
        <authorList>
            <person name="Medvecky M."/>
            <person name="Cejkova D."/>
            <person name="Polansky O."/>
            <person name="Karasova D."/>
            <person name="Kubasova T."/>
            <person name="Cizek A."/>
            <person name="Rychlik I."/>
        </authorList>
    </citation>
    <scope>NUCLEOTIDE SEQUENCE [LARGE SCALE GENOMIC DNA]</scope>
    <source>
        <strain evidence="3">An179</strain>
    </source>
</reference>
<feature type="transmembrane region" description="Helical" evidence="1">
    <location>
        <begin position="336"/>
        <end position="355"/>
    </location>
</feature>
<keyword evidence="1" id="KW-0812">Transmembrane</keyword>
<comment type="caution">
    <text evidence="2">The sequence shown here is derived from an EMBL/GenBank/DDBJ whole genome shotgun (WGS) entry which is preliminary data.</text>
</comment>
<gene>
    <name evidence="2" type="ORF">B5F15_09775</name>
</gene>
<keyword evidence="1" id="KW-1133">Transmembrane helix</keyword>
<feature type="transmembrane region" description="Helical" evidence="1">
    <location>
        <begin position="367"/>
        <end position="384"/>
    </location>
</feature>
<accession>A0A1Y4LPG9</accession>
<dbReference type="AlphaFoldDB" id="A0A1Y4LPG9"/>
<evidence type="ECO:0000313" key="3">
    <source>
        <dbReference type="Proteomes" id="UP000195326"/>
    </source>
</evidence>
<dbReference type="STRING" id="501571.GCA_900143195_00824"/>
<proteinExistence type="predicted"/>
<feature type="transmembrane region" description="Helical" evidence="1">
    <location>
        <begin position="264"/>
        <end position="289"/>
    </location>
</feature>
<feature type="transmembrane region" description="Helical" evidence="1">
    <location>
        <begin position="170"/>
        <end position="200"/>
    </location>
</feature>
<feature type="transmembrane region" description="Helical" evidence="1">
    <location>
        <begin position="82"/>
        <end position="102"/>
    </location>
</feature>